<evidence type="ECO:0000313" key="1">
    <source>
        <dbReference type="EMBL" id="KAJ7353353.1"/>
    </source>
</evidence>
<reference evidence="1" key="1">
    <citation type="submission" date="2023-03" db="EMBL/GenBank/DDBJ databases">
        <title>Massive genome expansion in bonnet fungi (Mycena s.s.) driven by repeated elements and novel gene families across ecological guilds.</title>
        <authorList>
            <consortium name="Lawrence Berkeley National Laboratory"/>
            <person name="Harder C.B."/>
            <person name="Miyauchi S."/>
            <person name="Viragh M."/>
            <person name="Kuo A."/>
            <person name="Thoen E."/>
            <person name="Andreopoulos B."/>
            <person name="Lu D."/>
            <person name="Skrede I."/>
            <person name="Drula E."/>
            <person name="Henrissat B."/>
            <person name="Morin E."/>
            <person name="Kohler A."/>
            <person name="Barry K."/>
            <person name="LaButti K."/>
            <person name="Morin E."/>
            <person name="Salamov A."/>
            <person name="Lipzen A."/>
            <person name="Mereny Z."/>
            <person name="Hegedus B."/>
            <person name="Baldrian P."/>
            <person name="Stursova M."/>
            <person name="Weitz H."/>
            <person name="Taylor A."/>
            <person name="Grigoriev I.V."/>
            <person name="Nagy L.G."/>
            <person name="Martin F."/>
            <person name="Kauserud H."/>
        </authorList>
    </citation>
    <scope>NUCLEOTIDE SEQUENCE</scope>
    <source>
        <strain evidence="1">CBHHK002</strain>
    </source>
</reference>
<comment type="caution">
    <text evidence="1">The sequence shown here is derived from an EMBL/GenBank/DDBJ whole genome shotgun (WGS) entry which is preliminary data.</text>
</comment>
<name>A0AAD7EVF8_9AGAR</name>
<dbReference type="InterPro" id="IPR019587">
    <property type="entry name" value="Polyketide_cyclase/dehydratase"/>
</dbReference>
<dbReference type="Gene3D" id="3.30.530.20">
    <property type="match status" value="1"/>
</dbReference>
<keyword evidence="2" id="KW-1185">Reference proteome</keyword>
<evidence type="ECO:0008006" key="3">
    <source>
        <dbReference type="Google" id="ProtNLM"/>
    </source>
</evidence>
<proteinExistence type="predicted"/>
<dbReference type="Pfam" id="PF10604">
    <property type="entry name" value="Polyketide_cyc2"/>
    <property type="match status" value="1"/>
</dbReference>
<accession>A0AAD7EVF8</accession>
<sequence length="175" mass="19241">MSVPPLASSGVFTVADSILIDAPREKVWQVLLDFGSYKEWNAFVRNQTLITEAGAALADQRPAPNTLMKIAPVHLPPTMGEPQLFGSHVAMVRITTVDHENYRAAWVTAGGVLPKWALFAERWQMLTVEGGKTKYESIEVFSGFLAYVVRLFVGKNLVLGVKAMAEGLKTHSERA</sequence>
<evidence type="ECO:0000313" key="2">
    <source>
        <dbReference type="Proteomes" id="UP001218218"/>
    </source>
</evidence>
<gene>
    <name evidence="1" type="ORF">DFH08DRAFT_856611</name>
</gene>
<dbReference type="Proteomes" id="UP001218218">
    <property type="component" value="Unassembled WGS sequence"/>
</dbReference>
<protein>
    <recommendedName>
        <fullName evidence="3">SRPBCC domain-containing protein</fullName>
    </recommendedName>
</protein>
<dbReference type="InterPro" id="IPR023393">
    <property type="entry name" value="START-like_dom_sf"/>
</dbReference>
<dbReference type="SUPFAM" id="SSF55961">
    <property type="entry name" value="Bet v1-like"/>
    <property type="match status" value="1"/>
</dbReference>
<organism evidence="1 2">
    <name type="scientific">Mycena albidolilacea</name>
    <dbReference type="NCBI Taxonomy" id="1033008"/>
    <lineage>
        <taxon>Eukaryota</taxon>
        <taxon>Fungi</taxon>
        <taxon>Dikarya</taxon>
        <taxon>Basidiomycota</taxon>
        <taxon>Agaricomycotina</taxon>
        <taxon>Agaricomycetes</taxon>
        <taxon>Agaricomycetidae</taxon>
        <taxon>Agaricales</taxon>
        <taxon>Marasmiineae</taxon>
        <taxon>Mycenaceae</taxon>
        <taxon>Mycena</taxon>
    </lineage>
</organism>
<dbReference type="AlphaFoldDB" id="A0AAD7EVF8"/>
<dbReference type="CDD" id="cd07822">
    <property type="entry name" value="SRPBCC_4"/>
    <property type="match status" value="1"/>
</dbReference>
<dbReference type="EMBL" id="JARIHO010000011">
    <property type="protein sequence ID" value="KAJ7353353.1"/>
    <property type="molecule type" value="Genomic_DNA"/>
</dbReference>